<dbReference type="InterPro" id="IPR045445">
    <property type="entry name" value="DUF6502"/>
</dbReference>
<evidence type="ECO:0000313" key="3">
    <source>
        <dbReference type="Proteomes" id="UP000183649"/>
    </source>
</evidence>
<dbReference type="Proteomes" id="UP000183649">
    <property type="component" value="Unassembled WGS sequence"/>
</dbReference>
<dbReference type="AlphaFoldDB" id="A0A0K6I6M2"/>
<dbReference type="EMBL" id="CYHF01000008">
    <property type="protein sequence ID" value="CUA98794.1"/>
    <property type="molecule type" value="Genomic_DNA"/>
</dbReference>
<evidence type="ECO:0000256" key="1">
    <source>
        <dbReference type="SAM" id="MobiDB-lite"/>
    </source>
</evidence>
<gene>
    <name evidence="2" type="ORF">Ga0061069_10834</name>
</gene>
<evidence type="ECO:0000313" key="2">
    <source>
        <dbReference type="EMBL" id="CUA98794.1"/>
    </source>
</evidence>
<dbReference type="RefSeq" id="WP_245610037.1">
    <property type="nucleotide sequence ID" value="NZ_CYHF01000008.1"/>
</dbReference>
<accession>A0A0K6I6M2</accession>
<dbReference type="STRING" id="339866.GCA_001418255_02262"/>
<dbReference type="Pfam" id="PF20112">
    <property type="entry name" value="DUF6502"/>
    <property type="match status" value="1"/>
</dbReference>
<keyword evidence="3" id="KW-1185">Reference proteome</keyword>
<protein>
    <submittedName>
        <fullName evidence="2">Uncharacterized protein</fullName>
    </submittedName>
</protein>
<sequence length="312" mass="34287">MGRPPRHLPAARSVEHPLPSTEDVLRALVQVMGPLARLLLASGVDYTRLAAELKPLFIEQARLELLRSGQNATDSAISLLSGVHRKDVRAWRMQGLSSRIEKEVSISSRIFARWVQDPLYRDRRRRPRPLPRLGPAPSFDTLARSVTQDVHPYTALTELLRLGLVTVKTVKGRDIIVPHQEGFVPPAGSRDLLDLFGANLADHASAAVANLLGQPPRLEQSVFAEGVTPETAKELGELARKLWAQARSEMIAEATRRYEADKDRSDANCRVRFGAYYWAEDEAKDGSRSEGGAAVPRNHAGESAANGGGDED</sequence>
<feature type="region of interest" description="Disordered" evidence="1">
    <location>
        <begin position="282"/>
        <end position="312"/>
    </location>
</feature>
<reference evidence="3" key="1">
    <citation type="submission" date="2015-08" db="EMBL/GenBank/DDBJ databases">
        <authorList>
            <person name="Varghese N."/>
        </authorList>
    </citation>
    <scope>NUCLEOTIDE SEQUENCE [LARGE SCALE GENOMIC DNA]</scope>
    <source>
        <strain evidence="3">DSM 18181</strain>
    </source>
</reference>
<organism evidence="2 3">
    <name type="scientific">Thiomonas bhubaneswarensis</name>
    <dbReference type="NCBI Taxonomy" id="339866"/>
    <lineage>
        <taxon>Bacteria</taxon>
        <taxon>Pseudomonadati</taxon>
        <taxon>Pseudomonadota</taxon>
        <taxon>Betaproteobacteria</taxon>
        <taxon>Burkholderiales</taxon>
        <taxon>Thiomonas</taxon>
    </lineage>
</organism>
<name>A0A0K6I6M2_9BURK</name>
<proteinExistence type="predicted"/>